<dbReference type="EC" id="2.6.1.85" evidence="2"/>
<gene>
    <name evidence="9" type="ORF">BJ965_002963</name>
</gene>
<dbReference type="InterPro" id="IPR015890">
    <property type="entry name" value="Chorismate_C"/>
</dbReference>
<dbReference type="InterPro" id="IPR005801">
    <property type="entry name" value="ADC_synthase"/>
</dbReference>
<dbReference type="Gene3D" id="3.60.120.10">
    <property type="entry name" value="Anthranilate synthase"/>
    <property type="match status" value="1"/>
</dbReference>
<comment type="caution">
    <text evidence="9">The sequence shown here is derived from an EMBL/GenBank/DDBJ whole genome shotgun (WGS) entry which is preliminary data.</text>
</comment>
<dbReference type="Pfam" id="PF00117">
    <property type="entry name" value="GATase"/>
    <property type="match status" value="1"/>
</dbReference>
<dbReference type="CDD" id="cd01743">
    <property type="entry name" value="GATase1_Anthranilate_Synthase"/>
    <property type="match status" value="1"/>
</dbReference>
<feature type="domain" description="Anthranilate synthase component I N-terminal" evidence="8">
    <location>
        <begin position="537"/>
        <end position="670"/>
    </location>
</feature>
<evidence type="ECO:0000256" key="3">
    <source>
        <dbReference type="ARBA" id="ARBA00022679"/>
    </source>
</evidence>
<dbReference type="PANTHER" id="PTHR11236">
    <property type="entry name" value="AMINOBENZOATE/ANTHRANILATE SYNTHASE"/>
    <property type="match status" value="1"/>
</dbReference>
<dbReference type="NCBIfam" id="TIGR00566">
    <property type="entry name" value="trpG_papA"/>
    <property type="match status" value="1"/>
</dbReference>
<dbReference type="AlphaFoldDB" id="A0A7W7DM11"/>
<dbReference type="GO" id="GO:0000162">
    <property type="term" value="P:L-tryptophan biosynthetic process"/>
    <property type="evidence" value="ECO:0007669"/>
    <property type="project" value="TreeGrafter"/>
</dbReference>
<dbReference type="EMBL" id="JACHMS010000001">
    <property type="protein sequence ID" value="MBB4713081.1"/>
    <property type="molecule type" value="Genomic_DNA"/>
</dbReference>
<dbReference type="GeneID" id="95799721"/>
<dbReference type="InterPro" id="IPR017926">
    <property type="entry name" value="GATASE"/>
</dbReference>
<organism evidence="9 10">
    <name type="scientific">Streptomyces luteogriseus</name>
    <dbReference type="NCBI Taxonomy" id="68233"/>
    <lineage>
        <taxon>Bacteria</taxon>
        <taxon>Bacillati</taxon>
        <taxon>Actinomycetota</taxon>
        <taxon>Actinomycetes</taxon>
        <taxon>Kitasatosporales</taxon>
        <taxon>Streptomycetaceae</taxon>
        <taxon>Streptomyces</taxon>
    </lineage>
</organism>
<dbReference type="NCBIfam" id="TIGR00553">
    <property type="entry name" value="pabB"/>
    <property type="match status" value="1"/>
</dbReference>
<evidence type="ECO:0000313" key="10">
    <source>
        <dbReference type="Proteomes" id="UP000565089"/>
    </source>
</evidence>
<dbReference type="RefSeq" id="WP_313666867.1">
    <property type="nucleotide sequence ID" value="NZ_JACHMS010000001.1"/>
</dbReference>
<comment type="similarity">
    <text evidence="1">In the C-terminal section; belongs to the anthranilate synthase component I family.</text>
</comment>
<dbReference type="Proteomes" id="UP000565089">
    <property type="component" value="Unassembled WGS sequence"/>
</dbReference>
<dbReference type="InterPro" id="IPR029062">
    <property type="entry name" value="Class_I_gatase-like"/>
</dbReference>
<sequence length="1018" mass="105532">MKTLLIDNYDSYTYNLFQLIAEVNGEEPVVLRNDAPVDGLPDLRAFDNLVVSPGPGHPGVARDFGIGSRLLATSPVPVLGVCLGHQGIALAEAGLVGPAPEPRHGHLSTIRHDGRDLFHGLPQHFTAVRYHSLAVREPLPETLEATAWAEDGVLMGLRHRSRPLWGVQFHPESVLTEYGYRMLVNFRNLTAERAGKLRTKNTAVPMPPAVRRRAVVPECETGIRRATGGAFGAVGARRPVVAAVFQVAAVSRGIAVPQGGAVGQGAVTLPGGAGALAFVGAAASPAATPTPGGAGGVASPSRGVPAARQGAAAEGGPCAPTPGGAGPMGADLLTTSISPTAGRETPAEGGPPAPAPGATAPAAERGTQAEGGLSAPTPGATCPTREATAPTRDTPATRQAASAEGGPTAPAPRAAAPTAGRETAAEGSTCTPMPGATGPGDVDAPATETGPSAEQDAGAEEAVSAPASGSAGISPGRGVPVGGRVAAGDTVGGDVSMPRATAGVGMPAPVIPRPRRPERVGYRLHTRRVTGAVDAEAVFGRMFAGSARAFWLDSSLVEPGRSRFSFLGDDQGPLAEFVRYDVDAGRCEIERAGRPVRRVRASVFDYLKRQLGNRRVDATGLPFDFTGGYVGYFGYEMKADCGSSNRHRSPAPDAAWLFADRVIAVDHEEGFTYAVCLAEDTPQAAREAADWLEGALAEISCVATGQQPSVPGPPPPADPGAAEPWLVRDRATYLADIEACREALRSGTSYEVCLTNAARLPAPPDALEFYRTLRRDNPAPYAAFLRFGELEVAGSSPERFLRIGRDGTAEARPIKGTAPRGDGPEEDARLRDALASDAKTRAENLMIVDLLRNDLGQVCRTGTVRVSKLMATETYATVHQLVSTVQGRLRPGTDAVDCVRACFPGGSMTGAPKLRTLEIIDSLETEARGVYSGALGYFGCGGGADLSIVIRTAVLADGVMHLGAGGAIVLDSDPEAEYDEMLLKTAAPMRALHQHTADRTGRQGPPGRTARAAGEARR</sequence>
<dbReference type="SUPFAM" id="SSF56322">
    <property type="entry name" value="ADC synthase"/>
    <property type="match status" value="1"/>
</dbReference>
<evidence type="ECO:0000259" key="8">
    <source>
        <dbReference type="Pfam" id="PF04715"/>
    </source>
</evidence>
<evidence type="ECO:0000259" key="6">
    <source>
        <dbReference type="Pfam" id="PF00117"/>
    </source>
</evidence>
<dbReference type="InterPro" id="IPR006221">
    <property type="entry name" value="TrpG/PapA_dom"/>
</dbReference>
<keyword evidence="4" id="KW-0315">Glutamine amidotransferase</keyword>
<keyword evidence="9" id="KW-0032">Aminotransferase</keyword>
<dbReference type="InterPro" id="IPR006805">
    <property type="entry name" value="Anth_synth_I_N"/>
</dbReference>
<feature type="region of interest" description="Disordered" evidence="5">
    <location>
        <begin position="808"/>
        <end position="827"/>
    </location>
</feature>
<proteinExistence type="inferred from homology"/>
<keyword evidence="3 9" id="KW-0808">Transferase</keyword>
<dbReference type="Gene3D" id="3.40.50.880">
    <property type="match status" value="1"/>
</dbReference>
<evidence type="ECO:0000256" key="4">
    <source>
        <dbReference type="ARBA" id="ARBA00022962"/>
    </source>
</evidence>
<feature type="compositionally biased region" description="Low complexity" evidence="5">
    <location>
        <begin position="383"/>
        <end position="427"/>
    </location>
</feature>
<dbReference type="PRINTS" id="PR00097">
    <property type="entry name" value="ANTSNTHASEII"/>
</dbReference>
<reference evidence="9 10" key="1">
    <citation type="submission" date="2020-08" db="EMBL/GenBank/DDBJ databases">
        <title>Sequencing the genomes of 1000 actinobacteria strains.</title>
        <authorList>
            <person name="Klenk H.-P."/>
        </authorList>
    </citation>
    <scope>NUCLEOTIDE SEQUENCE [LARGE SCALE GENOMIC DNA]</scope>
    <source>
        <strain evidence="9 10">DSM 40483</strain>
    </source>
</reference>
<evidence type="ECO:0000256" key="1">
    <source>
        <dbReference type="ARBA" id="ARBA00005970"/>
    </source>
</evidence>
<evidence type="ECO:0000256" key="5">
    <source>
        <dbReference type="SAM" id="MobiDB-lite"/>
    </source>
</evidence>
<feature type="compositionally biased region" description="Low complexity" evidence="5">
    <location>
        <begin position="460"/>
        <end position="488"/>
    </location>
</feature>
<feature type="domain" description="Chorismate-utilising enzyme C-terminal" evidence="7">
    <location>
        <begin position="730"/>
        <end position="984"/>
    </location>
</feature>
<feature type="compositionally biased region" description="Low complexity" evidence="5">
    <location>
        <begin position="1002"/>
        <end position="1018"/>
    </location>
</feature>
<evidence type="ECO:0000313" key="9">
    <source>
        <dbReference type="EMBL" id="MBB4713081.1"/>
    </source>
</evidence>
<feature type="region of interest" description="Disordered" evidence="5">
    <location>
        <begin position="284"/>
        <end position="512"/>
    </location>
</feature>
<feature type="compositionally biased region" description="Low complexity" evidence="5">
    <location>
        <begin position="356"/>
        <end position="366"/>
    </location>
</feature>
<dbReference type="PROSITE" id="PS51273">
    <property type="entry name" value="GATASE_TYPE_1"/>
    <property type="match status" value="1"/>
</dbReference>
<dbReference type="PRINTS" id="PR00099">
    <property type="entry name" value="CPSGATASE"/>
</dbReference>
<protein>
    <recommendedName>
        <fullName evidence="2">aminodeoxychorismate synthase</fullName>
        <ecNumber evidence="2">2.6.1.85</ecNumber>
    </recommendedName>
</protein>
<dbReference type="GO" id="GO:0046820">
    <property type="term" value="F:4-amino-4-deoxychorismate synthase activity"/>
    <property type="evidence" value="ECO:0007669"/>
    <property type="project" value="UniProtKB-EC"/>
</dbReference>
<keyword evidence="10" id="KW-1185">Reference proteome</keyword>
<feature type="compositionally biased region" description="Low complexity" evidence="5">
    <location>
        <begin position="310"/>
        <end position="322"/>
    </location>
</feature>
<name>A0A7W7DM11_9ACTN</name>
<dbReference type="GO" id="GO:0005737">
    <property type="term" value="C:cytoplasm"/>
    <property type="evidence" value="ECO:0007669"/>
    <property type="project" value="TreeGrafter"/>
</dbReference>
<dbReference type="PRINTS" id="PR00096">
    <property type="entry name" value="GATASE"/>
</dbReference>
<dbReference type="GO" id="GO:0009396">
    <property type="term" value="P:folic acid-containing compound biosynthetic process"/>
    <property type="evidence" value="ECO:0007669"/>
    <property type="project" value="InterPro"/>
</dbReference>
<dbReference type="InterPro" id="IPR005802">
    <property type="entry name" value="ADC_synth_comp_1"/>
</dbReference>
<accession>A0A7W7DM11</accession>
<dbReference type="InterPro" id="IPR019999">
    <property type="entry name" value="Anth_synth_I-like"/>
</dbReference>
<dbReference type="Pfam" id="PF04715">
    <property type="entry name" value="Anth_synt_I_N"/>
    <property type="match status" value="1"/>
</dbReference>
<feature type="region of interest" description="Disordered" evidence="5">
    <location>
        <begin position="992"/>
        <end position="1018"/>
    </location>
</feature>
<dbReference type="Pfam" id="PF00425">
    <property type="entry name" value="Chorismate_bind"/>
    <property type="match status" value="1"/>
</dbReference>
<dbReference type="GO" id="GO:0008153">
    <property type="term" value="P:4-aminobenzoate biosynthetic process"/>
    <property type="evidence" value="ECO:0007669"/>
    <property type="project" value="TreeGrafter"/>
</dbReference>
<evidence type="ECO:0000259" key="7">
    <source>
        <dbReference type="Pfam" id="PF00425"/>
    </source>
</evidence>
<dbReference type="SUPFAM" id="SSF52317">
    <property type="entry name" value="Class I glutamine amidotransferase-like"/>
    <property type="match status" value="1"/>
</dbReference>
<dbReference type="PANTHER" id="PTHR11236:SF18">
    <property type="entry name" value="AMINODEOXYCHORISMATE SYNTHASE"/>
    <property type="match status" value="1"/>
</dbReference>
<feature type="domain" description="Glutamine amidotransferase" evidence="6">
    <location>
        <begin position="4"/>
        <end position="186"/>
    </location>
</feature>
<evidence type="ECO:0000256" key="2">
    <source>
        <dbReference type="ARBA" id="ARBA00013139"/>
    </source>
</evidence>